<organism evidence="6 7">
    <name type="scientific">Tsukamurella soli</name>
    <dbReference type="NCBI Taxonomy" id="644556"/>
    <lineage>
        <taxon>Bacteria</taxon>
        <taxon>Bacillati</taxon>
        <taxon>Actinomycetota</taxon>
        <taxon>Actinomycetes</taxon>
        <taxon>Mycobacteriales</taxon>
        <taxon>Tsukamurellaceae</taxon>
        <taxon>Tsukamurella</taxon>
    </lineage>
</organism>
<dbReference type="Pfam" id="PF09339">
    <property type="entry name" value="HTH_IclR"/>
    <property type="match status" value="1"/>
</dbReference>
<protein>
    <submittedName>
        <fullName evidence="6">IclR family transcriptional regulator</fullName>
    </submittedName>
</protein>
<evidence type="ECO:0000313" key="6">
    <source>
        <dbReference type="EMBL" id="GAA4400174.1"/>
    </source>
</evidence>
<dbReference type="SMART" id="SM00346">
    <property type="entry name" value="HTH_ICLR"/>
    <property type="match status" value="1"/>
</dbReference>
<dbReference type="InterPro" id="IPR014757">
    <property type="entry name" value="Tscrpt_reg_IclR_C"/>
</dbReference>
<keyword evidence="1" id="KW-0805">Transcription regulation</keyword>
<dbReference type="Gene3D" id="1.10.10.10">
    <property type="entry name" value="Winged helix-like DNA-binding domain superfamily/Winged helix DNA-binding domain"/>
    <property type="match status" value="1"/>
</dbReference>
<dbReference type="Proteomes" id="UP001500635">
    <property type="component" value="Unassembled WGS sequence"/>
</dbReference>
<dbReference type="InterPro" id="IPR005471">
    <property type="entry name" value="Tscrpt_reg_IclR_N"/>
</dbReference>
<dbReference type="SUPFAM" id="SSF55781">
    <property type="entry name" value="GAF domain-like"/>
    <property type="match status" value="1"/>
</dbReference>
<evidence type="ECO:0000259" key="4">
    <source>
        <dbReference type="PROSITE" id="PS51077"/>
    </source>
</evidence>
<evidence type="ECO:0000259" key="5">
    <source>
        <dbReference type="PROSITE" id="PS51078"/>
    </source>
</evidence>
<evidence type="ECO:0000256" key="2">
    <source>
        <dbReference type="ARBA" id="ARBA00023125"/>
    </source>
</evidence>
<reference evidence="7" key="1">
    <citation type="journal article" date="2019" name="Int. J. Syst. Evol. Microbiol.">
        <title>The Global Catalogue of Microorganisms (GCM) 10K type strain sequencing project: providing services to taxonomists for standard genome sequencing and annotation.</title>
        <authorList>
            <consortium name="The Broad Institute Genomics Platform"/>
            <consortium name="The Broad Institute Genome Sequencing Center for Infectious Disease"/>
            <person name="Wu L."/>
            <person name="Ma J."/>
        </authorList>
    </citation>
    <scope>NUCLEOTIDE SEQUENCE [LARGE SCALE GENOMIC DNA]</scope>
    <source>
        <strain evidence="7">JCM 17688</strain>
    </source>
</reference>
<dbReference type="Gene3D" id="3.30.450.40">
    <property type="match status" value="1"/>
</dbReference>
<dbReference type="InterPro" id="IPR050707">
    <property type="entry name" value="HTH_MetabolicPath_Reg"/>
</dbReference>
<keyword evidence="7" id="KW-1185">Reference proteome</keyword>
<dbReference type="InterPro" id="IPR036390">
    <property type="entry name" value="WH_DNA-bd_sf"/>
</dbReference>
<dbReference type="InterPro" id="IPR036388">
    <property type="entry name" value="WH-like_DNA-bd_sf"/>
</dbReference>
<feature type="domain" description="IclR-ED" evidence="5">
    <location>
        <begin position="73"/>
        <end position="252"/>
    </location>
</feature>
<dbReference type="PROSITE" id="PS51078">
    <property type="entry name" value="ICLR_ED"/>
    <property type="match status" value="1"/>
</dbReference>
<evidence type="ECO:0000256" key="3">
    <source>
        <dbReference type="ARBA" id="ARBA00023163"/>
    </source>
</evidence>
<comment type="caution">
    <text evidence="6">The sequence shown here is derived from an EMBL/GenBank/DDBJ whole genome shotgun (WGS) entry which is preliminary data.</text>
</comment>
<gene>
    <name evidence="6" type="ORF">GCM10023147_38550</name>
</gene>
<keyword evidence="3" id="KW-0804">Transcription</keyword>
<evidence type="ECO:0000256" key="1">
    <source>
        <dbReference type="ARBA" id="ARBA00023015"/>
    </source>
</evidence>
<name>A0ABP8K499_9ACTN</name>
<dbReference type="PANTHER" id="PTHR30136">
    <property type="entry name" value="HELIX-TURN-HELIX TRANSCRIPTIONAL REGULATOR, ICLR FAMILY"/>
    <property type="match status" value="1"/>
</dbReference>
<dbReference type="SUPFAM" id="SSF46785">
    <property type="entry name" value="Winged helix' DNA-binding domain"/>
    <property type="match status" value="1"/>
</dbReference>
<dbReference type="Pfam" id="PF01614">
    <property type="entry name" value="IclR_C"/>
    <property type="match status" value="1"/>
</dbReference>
<evidence type="ECO:0000313" key="7">
    <source>
        <dbReference type="Proteomes" id="UP001500635"/>
    </source>
</evidence>
<accession>A0ABP8K499</accession>
<dbReference type="InterPro" id="IPR029016">
    <property type="entry name" value="GAF-like_dom_sf"/>
</dbReference>
<dbReference type="PANTHER" id="PTHR30136:SF24">
    <property type="entry name" value="HTH-TYPE TRANSCRIPTIONAL REPRESSOR ALLR"/>
    <property type="match status" value="1"/>
</dbReference>
<feature type="domain" description="HTH iclR-type" evidence="4">
    <location>
        <begin position="11"/>
        <end position="72"/>
    </location>
</feature>
<dbReference type="EMBL" id="BAABFR010000077">
    <property type="protein sequence ID" value="GAA4400174.1"/>
    <property type="molecule type" value="Genomic_DNA"/>
</dbReference>
<dbReference type="PROSITE" id="PS51077">
    <property type="entry name" value="HTH_ICLR"/>
    <property type="match status" value="1"/>
</dbReference>
<keyword evidence="2" id="KW-0238">DNA-binding</keyword>
<proteinExistence type="predicted"/>
<sequence length="255" mass="26895">MADPTAPGGGVQSVRRAFDVLEIMASASGAIGISALAEASGLPVPTIHRLTRTLVDLGYVRQLPSRRYSLGARLIRLGDGAAQLVGSWSRPYLAELVTATGETANMAQLDGITAVYVAQVPSEHSMRTFTEVGRRVHPHCTGVGKALLAQLADDQVRRILARSGMPAQTANTMTDPEALIADLDLVRQRGFAIDEGEQEIGVRCFSVAVPDAPTPTAISISGPATRVTADCAQHIVPLLQQVAQALSAEFRAHAV</sequence>
<dbReference type="RefSeq" id="WP_344999050.1">
    <property type="nucleotide sequence ID" value="NZ_BAABFR010000077.1"/>
</dbReference>